<proteinExistence type="predicted"/>
<dbReference type="RefSeq" id="XP_031023271.1">
    <property type="nucleotide sequence ID" value="XM_031170746.1"/>
</dbReference>
<feature type="signal peptide" evidence="3">
    <location>
        <begin position="1"/>
        <end position="18"/>
    </location>
</feature>
<dbReference type="Pfam" id="PF01476">
    <property type="entry name" value="LysM"/>
    <property type="match status" value="1"/>
</dbReference>
<gene>
    <name evidence="5" type="ORF">SmJEL517_g04818</name>
</gene>
<reference evidence="5 6" key="1">
    <citation type="journal article" date="2019" name="Sci. Rep.">
        <title>Comparative genomics of chytrid fungi reveal insights into the obligate biotrophic and pathogenic lifestyle of Synchytrium endobioticum.</title>
        <authorList>
            <person name="van de Vossenberg B.T.L.H."/>
            <person name="Warris S."/>
            <person name="Nguyen H.D.T."/>
            <person name="van Gent-Pelzer M.P.E."/>
            <person name="Joly D.L."/>
            <person name="van de Geest H.C."/>
            <person name="Bonants P.J.M."/>
            <person name="Smith D.S."/>
            <person name="Levesque C.A."/>
            <person name="van der Lee T.A.J."/>
        </authorList>
    </citation>
    <scope>NUCLEOTIDE SEQUENCE [LARGE SCALE GENOMIC DNA]</scope>
    <source>
        <strain evidence="5 6">JEL517</strain>
    </source>
</reference>
<protein>
    <recommendedName>
        <fullName evidence="4">LysM domain-containing protein</fullName>
    </recommendedName>
</protein>
<dbReference type="PANTHER" id="PTHR31836:SF21">
    <property type="entry name" value="EXPANSIN-LIKE PROTEIN 7"/>
    <property type="match status" value="1"/>
</dbReference>
<evidence type="ECO:0000256" key="3">
    <source>
        <dbReference type="SAM" id="SignalP"/>
    </source>
</evidence>
<dbReference type="Proteomes" id="UP000319731">
    <property type="component" value="Unassembled WGS sequence"/>
</dbReference>
<dbReference type="GeneID" id="42006043"/>
<dbReference type="CDD" id="cd22271">
    <property type="entry name" value="DPBB_EXP_N-like"/>
    <property type="match status" value="1"/>
</dbReference>
<name>A0A507C356_9FUNG</name>
<dbReference type="InterPro" id="IPR036908">
    <property type="entry name" value="RlpA-like_sf"/>
</dbReference>
<evidence type="ECO:0000313" key="6">
    <source>
        <dbReference type="Proteomes" id="UP000319731"/>
    </source>
</evidence>
<dbReference type="InterPro" id="IPR036779">
    <property type="entry name" value="LysM_dom_sf"/>
</dbReference>
<dbReference type="OrthoDB" id="406505at2759"/>
<evidence type="ECO:0000256" key="2">
    <source>
        <dbReference type="SAM" id="MobiDB-lite"/>
    </source>
</evidence>
<comment type="caution">
    <text evidence="5">The sequence shown here is derived from an EMBL/GenBank/DDBJ whole genome shotgun (WGS) entry which is preliminary data.</text>
</comment>
<dbReference type="InterPro" id="IPR051477">
    <property type="entry name" value="Expansin_CellWall"/>
</dbReference>
<dbReference type="AlphaFoldDB" id="A0A507C356"/>
<dbReference type="Gene3D" id="3.10.350.10">
    <property type="entry name" value="LysM domain"/>
    <property type="match status" value="1"/>
</dbReference>
<dbReference type="CDD" id="cd00118">
    <property type="entry name" value="LysM"/>
    <property type="match status" value="1"/>
</dbReference>
<accession>A0A507C356</accession>
<dbReference type="STRING" id="1806994.A0A507C356"/>
<dbReference type="Gene3D" id="2.40.40.10">
    <property type="entry name" value="RlpA-like domain"/>
    <property type="match status" value="1"/>
</dbReference>
<organism evidence="5 6">
    <name type="scientific">Synchytrium microbalum</name>
    <dbReference type="NCBI Taxonomy" id="1806994"/>
    <lineage>
        <taxon>Eukaryota</taxon>
        <taxon>Fungi</taxon>
        <taxon>Fungi incertae sedis</taxon>
        <taxon>Chytridiomycota</taxon>
        <taxon>Chytridiomycota incertae sedis</taxon>
        <taxon>Chytridiomycetes</taxon>
        <taxon>Synchytriales</taxon>
        <taxon>Synchytriaceae</taxon>
        <taxon>Synchytrium</taxon>
    </lineage>
</organism>
<evidence type="ECO:0000259" key="4">
    <source>
        <dbReference type="PROSITE" id="PS51782"/>
    </source>
</evidence>
<dbReference type="PROSITE" id="PS51782">
    <property type="entry name" value="LYSM"/>
    <property type="match status" value="1"/>
</dbReference>
<feature type="compositionally biased region" description="Low complexity" evidence="2">
    <location>
        <begin position="100"/>
        <end position="153"/>
    </location>
</feature>
<feature type="region of interest" description="Disordered" evidence="2">
    <location>
        <begin position="100"/>
        <end position="163"/>
    </location>
</feature>
<feature type="domain" description="LysM" evidence="4">
    <location>
        <begin position="26"/>
        <end position="77"/>
    </location>
</feature>
<dbReference type="InterPro" id="IPR018392">
    <property type="entry name" value="LysM"/>
</dbReference>
<dbReference type="SUPFAM" id="SSF54106">
    <property type="entry name" value="LysM domain"/>
    <property type="match status" value="1"/>
</dbReference>
<dbReference type="EMBL" id="QEAO01000036">
    <property type="protein sequence ID" value="TPX31975.1"/>
    <property type="molecule type" value="Genomic_DNA"/>
</dbReference>
<dbReference type="SUPFAM" id="SSF50685">
    <property type="entry name" value="Barwin-like endoglucanases"/>
    <property type="match status" value="1"/>
</dbReference>
<evidence type="ECO:0000256" key="1">
    <source>
        <dbReference type="ARBA" id="ARBA00022729"/>
    </source>
</evidence>
<keyword evidence="6" id="KW-1185">Reference proteome</keyword>
<dbReference type="PANTHER" id="PTHR31836">
    <property type="match status" value="1"/>
</dbReference>
<keyword evidence="1 3" id="KW-0732">Signal</keyword>
<evidence type="ECO:0000313" key="5">
    <source>
        <dbReference type="EMBL" id="TPX31975.1"/>
    </source>
</evidence>
<sequence length="284" mass="29531">MLLSALITISALVPNVLGNPVANCDTTYTVKSGDYCYKIAQNFGMADYHTLDTYNSAAPNPLKCDVTILAIGQVLCVHTAAALTPTPSVKASPAASIKASPAPSIKASPAKSVTPSPAPSIKASPAKSPAPSIKASPAPSIKASPTPSKKASPAPSPTVATNLTPLQIAQNPADTYMPIAGRATYFTDTQTLCLGYGAIPQYAVALNWMTGMSSVSYDPNFCWKCVYVWTAKGSFTAKVVDVCDKANCGINDPSHLDIHGTAAFSVVGNVVDGLIPINWEWVPC</sequence>
<feature type="chain" id="PRO_5021263111" description="LysM domain-containing protein" evidence="3">
    <location>
        <begin position="19"/>
        <end position="284"/>
    </location>
</feature>